<sequence length="280" mass="30321">MNSTKSNNLENLLEPSLRYLSLVKSRFGALAICLSIWISLASGRRNLGEELIMDSGLEETTGKAASSSSSLGDGGNEAADFECNICFELAQDPVVTLCGHLYCWPCLYRWLRHHSNSHECPVCKALIQEEKLVPLYGRGKKQTDPRSKSYPGMEIPHRPAGPRPETASIPPQGSNQFPNFGFGLLGGFIPMAYVGTENFAISTALGGLIPALFSVQLHGFQNATMHGTAPAYPFGFNGLQNDGITRGIQQPVTGGQEADSVLKNLFLLIGVFVMLGLICW</sequence>
<dbReference type="Proteomes" id="UP001057402">
    <property type="component" value="Chromosome 3"/>
</dbReference>
<dbReference type="EMBL" id="CM042882">
    <property type="protein sequence ID" value="KAI4381685.1"/>
    <property type="molecule type" value="Genomic_DNA"/>
</dbReference>
<proteinExistence type="predicted"/>
<gene>
    <name evidence="1" type="ORF">MLD38_007739</name>
</gene>
<evidence type="ECO:0000313" key="1">
    <source>
        <dbReference type="EMBL" id="KAI4381685.1"/>
    </source>
</evidence>
<keyword evidence="2" id="KW-1185">Reference proteome</keyword>
<reference evidence="2" key="1">
    <citation type="journal article" date="2023" name="Front. Plant Sci.">
        <title>Chromosomal-level genome assembly of Melastoma candidum provides insights into trichome evolution.</title>
        <authorList>
            <person name="Zhong Y."/>
            <person name="Wu W."/>
            <person name="Sun C."/>
            <person name="Zou P."/>
            <person name="Liu Y."/>
            <person name="Dai S."/>
            <person name="Zhou R."/>
        </authorList>
    </citation>
    <scope>NUCLEOTIDE SEQUENCE [LARGE SCALE GENOMIC DNA]</scope>
</reference>
<name>A0ACB9RS15_9MYRT</name>
<accession>A0ACB9RS15</accession>
<comment type="caution">
    <text evidence="1">The sequence shown here is derived from an EMBL/GenBank/DDBJ whole genome shotgun (WGS) entry which is preliminary data.</text>
</comment>
<protein>
    <submittedName>
        <fullName evidence="1">Uncharacterized protein</fullName>
    </submittedName>
</protein>
<organism evidence="1 2">
    <name type="scientific">Melastoma candidum</name>
    <dbReference type="NCBI Taxonomy" id="119954"/>
    <lineage>
        <taxon>Eukaryota</taxon>
        <taxon>Viridiplantae</taxon>
        <taxon>Streptophyta</taxon>
        <taxon>Embryophyta</taxon>
        <taxon>Tracheophyta</taxon>
        <taxon>Spermatophyta</taxon>
        <taxon>Magnoliopsida</taxon>
        <taxon>eudicotyledons</taxon>
        <taxon>Gunneridae</taxon>
        <taxon>Pentapetalae</taxon>
        <taxon>rosids</taxon>
        <taxon>malvids</taxon>
        <taxon>Myrtales</taxon>
        <taxon>Melastomataceae</taxon>
        <taxon>Melastomatoideae</taxon>
        <taxon>Melastomateae</taxon>
        <taxon>Melastoma</taxon>
    </lineage>
</organism>
<evidence type="ECO:0000313" key="2">
    <source>
        <dbReference type="Proteomes" id="UP001057402"/>
    </source>
</evidence>